<dbReference type="GO" id="GO:0005737">
    <property type="term" value="C:cytoplasm"/>
    <property type="evidence" value="ECO:0007669"/>
    <property type="project" value="TreeGrafter"/>
</dbReference>
<dbReference type="InterPro" id="IPR002129">
    <property type="entry name" value="PyrdxlP-dep_de-COase"/>
</dbReference>
<keyword evidence="4 6" id="KW-0663">Pyridoxal phosphate</keyword>
<dbReference type="GO" id="GO:0016831">
    <property type="term" value="F:carboxy-lyase activity"/>
    <property type="evidence" value="ECO:0007669"/>
    <property type="project" value="UniProtKB-KW"/>
</dbReference>
<dbReference type="SUPFAM" id="SSF53383">
    <property type="entry name" value="PLP-dependent transferases"/>
    <property type="match status" value="1"/>
</dbReference>
<dbReference type="InterPro" id="IPR015424">
    <property type="entry name" value="PyrdxlP-dep_Trfase"/>
</dbReference>
<protein>
    <submittedName>
        <fullName evidence="8">Glutamate decarboxylase</fullName>
    </submittedName>
</protein>
<comment type="similarity">
    <text evidence="2 7">Belongs to the group II decarboxylase family.</text>
</comment>
<evidence type="ECO:0000256" key="3">
    <source>
        <dbReference type="ARBA" id="ARBA00022793"/>
    </source>
</evidence>
<dbReference type="Gene3D" id="3.40.640.10">
    <property type="entry name" value="Type I PLP-dependent aspartate aminotransferase-like (Major domain)"/>
    <property type="match status" value="1"/>
</dbReference>
<dbReference type="PANTHER" id="PTHR45677">
    <property type="entry name" value="GLUTAMATE DECARBOXYLASE-RELATED"/>
    <property type="match status" value="1"/>
</dbReference>
<evidence type="ECO:0000313" key="9">
    <source>
        <dbReference type="Proteomes" id="UP000242175"/>
    </source>
</evidence>
<dbReference type="InterPro" id="IPR015421">
    <property type="entry name" value="PyrdxlP-dep_Trfase_major"/>
</dbReference>
<dbReference type="AlphaFoldDB" id="A0A220VB77"/>
<dbReference type="InterPro" id="IPR015422">
    <property type="entry name" value="PyrdxlP-dep_Trfase_small"/>
</dbReference>
<dbReference type="Gene3D" id="3.90.1150.10">
    <property type="entry name" value="Aspartate Aminotransferase, domain 1"/>
    <property type="match status" value="1"/>
</dbReference>
<keyword evidence="9" id="KW-1185">Reference proteome</keyword>
<evidence type="ECO:0000256" key="1">
    <source>
        <dbReference type="ARBA" id="ARBA00001933"/>
    </source>
</evidence>
<keyword evidence="5 7" id="KW-0456">Lyase</keyword>
<organism evidence="8 9">
    <name type="scientific">Paraphotobacterium marinum</name>
    <dbReference type="NCBI Taxonomy" id="1755811"/>
    <lineage>
        <taxon>Bacteria</taxon>
        <taxon>Pseudomonadati</taxon>
        <taxon>Pseudomonadota</taxon>
        <taxon>Gammaproteobacteria</taxon>
        <taxon>Vibrionales</taxon>
        <taxon>Vibrionaceae</taxon>
        <taxon>Paraphotobacterium</taxon>
    </lineage>
</organism>
<proteinExistence type="inferred from homology"/>
<comment type="cofactor">
    <cofactor evidence="1 6 7">
        <name>pyridoxal 5'-phosphate</name>
        <dbReference type="ChEBI" id="CHEBI:597326"/>
    </cofactor>
</comment>
<reference evidence="8 9" key="1">
    <citation type="journal article" date="2016" name="Int. J. Syst. Evol. Microbiol.">
        <title>Paraphotobacterium marinum gen. nov., sp. nov., a member of the family Vibrionaceae, isolated from surface seawater.</title>
        <authorList>
            <person name="Huang Z."/>
            <person name="Dong C."/>
            <person name="Shao Z."/>
        </authorList>
    </citation>
    <scope>NUCLEOTIDE SEQUENCE [LARGE SCALE GENOMIC DNA]</scope>
    <source>
        <strain evidence="8 9">NSCS20N07D</strain>
    </source>
</reference>
<evidence type="ECO:0000256" key="7">
    <source>
        <dbReference type="RuleBase" id="RU000382"/>
    </source>
</evidence>
<name>A0A220VB77_9GAMM</name>
<feature type="modified residue" description="N6-(pyridoxal phosphate)lysine" evidence="6">
    <location>
        <position position="272"/>
    </location>
</feature>
<dbReference type="KEGG" id="pmai:CF386_00020"/>
<dbReference type="Pfam" id="PF00282">
    <property type="entry name" value="Pyridoxal_deC"/>
    <property type="match status" value="1"/>
</dbReference>
<dbReference type="EMBL" id="CP022355">
    <property type="protein sequence ID" value="ASK77589.1"/>
    <property type="molecule type" value="Genomic_DNA"/>
</dbReference>
<evidence type="ECO:0000313" key="8">
    <source>
        <dbReference type="EMBL" id="ASK77589.1"/>
    </source>
</evidence>
<dbReference type="NCBIfam" id="TIGR03799">
    <property type="entry name" value="NOD_PanD_pyr"/>
    <property type="match status" value="1"/>
</dbReference>
<dbReference type="Proteomes" id="UP000242175">
    <property type="component" value="Chromosome large"/>
</dbReference>
<dbReference type="InterPro" id="IPR022517">
    <property type="entry name" value="Asp_decarboxylase_pyridox"/>
</dbReference>
<sequence length="476" mass="54476">MPKESQVHSSHFIRDFKLILDNCSPTSSPYFIGHMTSSLPNFLLELAKLITEKNQNLVKVETSKSFTKMELDCLYMLHNLIYQNHDYFYSEVNLNSQFSLGSFCSGGTIANLTALWAARNNLLGPSKNFQGVQSEGVVAALRYYGYKNLAVIVSERAHYSIKKSVDILGLGINIIHTIPTDKDHKIRTDLLEQKMNELESQQIKVLTIVGIAGSTETGHVDDLLTMSIIAKKYQCHFHVDAAWGGATMTSARYKHILKGIEQADSVTVDAHKQFYIPMGLGMILFKKPQLSKNITHHANYILRKNSNDLGRFSIEGSRSGMSLMLYVSFKVFGLNGYELLINESIEKAKQFSRMIKESKNFQLITHPELCILTYRYLPNKIQKLINRDNNDYIHTKINDLNVKIQEKQKQNGNSFVSRTKLFNYQYGYTMDVFRVVLANPLTQEKHLKKILHEQEKIGQNLFDTLVKFTEKECEYN</sequence>
<keyword evidence="3" id="KW-0210">Decarboxylase</keyword>
<dbReference type="PANTHER" id="PTHR45677:SF8">
    <property type="entry name" value="CYSTEINE SULFINIC ACID DECARBOXYLASE"/>
    <property type="match status" value="1"/>
</dbReference>
<evidence type="ECO:0000256" key="5">
    <source>
        <dbReference type="ARBA" id="ARBA00023239"/>
    </source>
</evidence>
<dbReference type="RefSeq" id="WP_089072499.1">
    <property type="nucleotide sequence ID" value="NZ_CP022355.1"/>
</dbReference>
<dbReference type="OrthoDB" id="9803665at2"/>
<evidence type="ECO:0000256" key="6">
    <source>
        <dbReference type="PIRSR" id="PIRSR602129-50"/>
    </source>
</evidence>
<accession>A0A220VB77</accession>
<gene>
    <name evidence="8" type="ORF">CF386_00020</name>
</gene>
<evidence type="ECO:0000256" key="4">
    <source>
        <dbReference type="ARBA" id="ARBA00022898"/>
    </source>
</evidence>
<dbReference type="GO" id="GO:0030170">
    <property type="term" value="F:pyridoxal phosphate binding"/>
    <property type="evidence" value="ECO:0007669"/>
    <property type="project" value="InterPro"/>
</dbReference>
<evidence type="ECO:0000256" key="2">
    <source>
        <dbReference type="ARBA" id="ARBA00009533"/>
    </source>
</evidence>
<dbReference type="GO" id="GO:0019752">
    <property type="term" value="P:carboxylic acid metabolic process"/>
    <property type="evidence" value="ECO:0007669"/>
    <property type="project" value="InterPro"/>
</dbReference>